<name>A0ABR3S6Q2_9PLEO</name>
<sequence length="206" mass="22756">MARIYALRQGRCVANAFPQTGQSSESSRSGIRSGTAQHDHPPTSSESNLSQYSTESEDTITRPALINSLDRPHLFPDTPPGFQQDAERRPLLPLISPQVSPLVTSFLSPRLNQPPEPFPSLSPDIEPGFAPSDSSYEGLDVFGGHRPRRRWDLGLRSARGGGEQLWESRTFEQLHACSLVYFFIMFVVIVVGGGMLLVWGLLHQEG</sequence>
<feature type="compositionally biased region" description="Low complexity" evidence="1">
    <location>
        <begin position="23"/>
        <end position="34"/>
    </location>
</feature>
<accession>A0ABR3S6Q2</accession>
<feature type="transmembrane region" description="Helical" evidence="2">
    <location>
        <begin position="179"/>
        <end position="202"/>
    </location>
</feature>
<dbReference type="Proteomes" id="UP001521785">
    <property type="component" value="Unassembled WGS sequence"/>
</dbReference>
<evidence type="ECO:0000313" key="3">
    <source>
        <dbReference type="EMBL" id="KAL1612307.1"/>
    </source>
</evidence>
<protein>
    <submittedName>
        <fullName evidence="3">Uncharacterized protein</fullName>
    </submittedName>
</protein>
<organism evidence="3 4">
    <name type="scientific">Paraconiothyrium brasiliense</name>
    <dbReference type="NCBI Taxonomy" id="300254"/>
    <lineage>
        <taxon>Eukaryota</taxon>
        <taxon>Fungi</taxon>
        <taxon>Dikarya</taxon>
        <taxon>Ascomycota</taxon>
        <taxon>Pezizomycotina</taxon>
        <taxon>Dothideomycetes</taxon>
        <taxon>Pleosporomycetidae</taxon>
        <taxon>Pleosporales</taxon>
        <taxon>Massarineae</taxon>
        <taxon>Didymosphaeriaceae</taxon>
        <taxon>Paraconiothyrium</taxon>
    </lineage>
</organism>
<evidence type="ECO:0000313" key="4">
    <source>
        <dbReference type="Proteomes" id="UP001521785"/>
    </source>
</evidence>
<evidence type="ECO:0000256" key="2">
    <source>
        <dbReference type="SAM" id="Phobius"/>
    </source>
</evidence>
<dbReference type="EMBL" id="JAKJXO020000001">
    <property type="protein sequence ID" value="KAL1612307.1"/>
    <property type="molecule type" value="Genomic_DNA"/>
</dbReference>
<comment type="caution">
    <text evidence="3">The sequence shown here is derived from an EMBL/GenBank/DDBJ whole genome shotgun (WGS) entry which is preliminary data.</text>
</comment>
<evidence type="ECO:0000256" key="1">
    <source>
        <dbReference type="SAM" id="MobiDB-lite"/>
    </source>
</evidence>
<feature type="region of interest" description="Disordered" evidence="1">
    <location>
        <begin position="17"/>
        <end position="58"/>
    </location>
</feature>
<gene>
    <name evidence="3" type="ORF">SLS60_000531</name>
</gene>
<keyword evidence="2" id="KW-1133">Transmembrane helix</keyword>
<reference evidence="3 4" key="1">
    <citation type="submission" date="2024-02" db="EMBL/GenBank/DDBJ databases">
        <title>De novo assembly and annotation of 12 fungi associated with fruit tree decline syndrome in Ontario, Canada.</title>
        <authorList>
            <person name="Sulman M."/>
            <person name="Ellouze W."/>
            <person name="Ilyukhin E."/>
        </authorList>
    </citation>
    <scope>NUCLEOTIDE SEQUENCE [LARGE SCALE GENOMIC DNA]</scope>
    <source>
        <strain evidence="3 4">M42-189</strain>
    </source>
</reference>
<proteinExistence type="predicted"/>
<keyword evidence="2" id="KW-0812">Transmembrane</keyword>
<keyword evidence="2" id="KW-0472">Membrane</keyword>
<keyword evidence="4" id="KW-1185">Reference proteome</keyword>
<feature type="compositionally biased region" description="Polar residues" evidence="1">
    <location>
        <begin position="42"/>
        <end position="54"/>
    </location>
</feature>